<name>A0A4P7LBH2_9BURK</name>
<reference evidence="5 6" key="1">
    <citation type="submission" date="2019-03" db="EMBL/GenBank/DDBJ databases">
        <title>Efficiently degradation of phenoxyalkanoic acid herbicides by Cupriavidus oxalaticus strain X32.</title>
        <authorList>
            <person name="Sheng X."/>
        </authorList>
    </citation>
    <scope>NUCLEOTIDE SEQUENCE [LARGE SCALE GENOMIC DNA]</scope>
    <source>
        <strain evidence="5 6">X32</strain>
    </source>
</reference>
<evidence type="ECO:0000313" key="5">
    <source>
        <dbReference type="EMBL" id="QBY52858.1"/>
    </source>
</evidence>
<dbReference type="InterPro" id="IPR028081">
    <property type="entry name" value="Leu-bd"/>
</dbReference>
<protein>
    <submittedName>
        <fullName evidence="5">ABC transporter permease</fullName>
    </submittedName>
</protein>
<accession>A0A4P7LBH2</accession>
<keyword evidence="2 3" id="KW-0732">Signal</keyword>
<comment type="similarity">
    <text evidence="1">Belongs to the leucine-binding protein family.</text>
</comment>
<dbReference type="OrthoDB" id="9177562at2"/>
<dbReference type="InterPro" id="IPR028082">
    <property type="entry name" value="Peripla_BP_I"/>
</dbReference>
<dbReference type="Pfam" id="PF13458">
    <property type="entry name" value="Peripla_BP_6"/>
    <property type="match status" value="1"/>
</dbReference>
<feature type="domain" description="Leucine-binding protein" evidence="4">
    <location>
        <begin position="40"/>
        <end position="377"/>
    </location>
</feature>
<dbReference type="Gene3D" id="3.40.50.2300">
    <property type="match status" value="2"/>
</dbReference>
<dbReference type="Proteomes" id="UP000295294">
    <property type="component" value="Chromosome 2"/>
</dbReference>
<dbReference type="CDD" id="cd20014">
    <property type="entry name" value="PBP1_RPA0668_benzoate-like"/>
    <property type="match status" value="1"/>
</dbReference>
<dbReference type="AlphaFoldDB" id="A0A4P7LBH2"/>
<evidence type="ECO:0000256" key="3">
    <source>
        <dbReference type="SAM" id="SignalP"/>
    </source>
</evidence>
<evidence type="ECO:0000256" key="1">
    <source>
        <dbReference type="ARBA" id="ARBA00010062"/>
    </source>
</evidence>
<dbReference type="RefSeq" id="WP_135705015.1">
    <property type="nucleotide sequence ID" value="NZ_CP038635.1"/>
</dbReference>
<feature type="signal peptide" evidence="3">
    <location>
        <begin position="1"/>
        <end position="23"/>
    </location>
</feature>
<sequence length="400" mass="42539">MRRFTPRGLAPACLAAATVFAMAGASAQPAPPAQPAPGGKIRVGFMLPYTGTYAALGTAIENGFRMYVQQQGGKLGGREIEYFKVDDESDPAKAPENATKLVKRDQVDVVVGTVHSGVQMGIVKVAKENNTLLIIPNAGVDEATGPLCGPNIFRTSFSNWQPGYAMGQVLAERGLKKVVTLTWKYAAGEQSVKGFKEAFEAKGGKVVKELSLPFPNVEFQALITEVASLKPDAVFVFFAGGGAVKFVKDWAAAGLKDKIALYGSGFLTDGTLEAQGNAAQGLETTLHYADGLSNARDKNFRLDYAKTFKLQPDVYAVQGYDAAQLLAAGASAVKGDMTRKADLYKAMGSAKIDSPRGAFTLSKAHNPVQDFYLRKVDGRENKVSSVAVKALADPARGCRL</sequence>
<feature type="chain" id="PRO_5020798851" evidence="3">
    <location>
        <begin position="24"/>
        <end position="400"/>
    </location>
</feature>
<dbReference type="STRING" id="1349762.GCA_001592245_02227"/>
<dbReference type="InterPro" id="IPR051010">
    <property type="entry name" value="BCAA_transport"/>
</dbReference>
<gene>
    <name evidence="5" type="ORF">E0W60_17020</name>
</gene>
<evidence type="ECO:0000256" key="2">
    <source>
        <dbReference type="ARBA" id="ARBA00022729"/>
    </source>
</evidence>
<dbReference type="PANTHER" id="PTHR30483:SF6">
    <property type="entry name" value="PERIPLASMIC BINDING PROTEIN OF ABC TRANSPORTER FOR NATURAL AMINO ACIDS"/>
    <property type="match status" value="1"/>
</dbReference>
<dbReference type="KEGG" id="cox:E0W60_17020"/>
<proteinExistence type="inferred from homology"/>
<evidence type="ECO:0000259" key="4">
    <source>
        <dbReference type="Pfam" id="PF13458"/>
    </source>
</evidence>
<dbReference type="PANTHER" id="PTHR30483">
    <property type="entry name" value="LEUCINE-SPECIFIC-BINDING PROTEIN"/>
    <property type="match status" value="1"/>
</dbReference>
<evidence type="ECO:0000313" key="6">
    <source>
        <dbReference type="Proteomes" id="UP000295294"/>
    </source>
</evidence>
<dbReference type="SUPFAM" id="SSF53822">
    <property type="entry name" value="Periplasmic binding protein-like I"/>
    <property type="match status" value="1"/>
</dbReference>
<dbReference type="EMBL" id="CP038635">
    <property type="protein sequence ID" value="QBY52858.1"/>
    <property type="molecule type" value="Genomic_DNA"/>
</dbReference>
<organism evidence="5 6">
    <name type="scientific">Cupriavidus oxalaticus</name>
    <dbReference type="NCBI Taxonomy" id="96344"/>
    <lineage>
        <taxon>Bacteria</taxon>
        <taxon>Pseudomonadati</taxon>
        <taxon>Pseudomonadota</taxon>
        <taxon>Betaproteobacteria</taxon>
        <taxon>Burkholderiales</taxon>
        <taxon>Burkholderiaceae</taxon>
        <taxon>Cupriavidus</taxon>
    </lineage>
</organism>